<dbReference type="Proteomes" id="UP000799118">
    <property type="component" value="Unassembled WGS sequence"/>
</dbReference>
<keyword evidence="2" id="KW-1185">Reference proteome</keyword>
<name>A0A6A4GTE0_9AGAR</name>
<dbReference type="AlphaFoldDB" id="A0A6A4GTE0"/>
<gene>
    <name evidence="1" type="ORF">BT96DRAFT_1025482</name>
</gene>
<organism evidence="1 2">
    <name type="scientific">Gymnopus androsaceus JB14</name>
    <dbReference type="NCBI Taxonomy" id="1447944"/>
    <lineage>
        <taxon>Eukaryota</taxon>
        <taxon>Fungi</taxon>
        <taxon>Dikarya</taxon>
        <taxon>Basidiomycota</taxon>
        <taxon>Agaricomycotina</taxon>
        <taxon>Agaricomycetes</taxon>
        <taxon>Agaricomycetidae</taxon>
        <taxon>Agaricales</taxon>
        <taxon>Marasmiineae</taxon>
        <taxon>Omphalotaceae</taxon>
        <taxon>Gymnopus</taxon>
    </lineage>
</organism>
<proteinExistence type="predicted"/>
<dbReference type="EMBL" id="ML769746">
    <property type="protein sequence ID" value="KAE9388404.1"/>
    <property type="molecule type" value="Genomic_DNA"/>
</dbReference>
<reference evidence="1" key="1">
    <citation type="journal article" date="2019" name="Environ. Microbiol.">
        <title>Fungal ecological strategies reflected in gene transcription - a case study of two litter decomposers.</title>
        <authorList>
            <person name="Barbi F."/>
            <person name="Kohler A."/>
            <person name="Barry K."/>
            <person name="Baskaran P."/>
            <person name="Daum C."/>
            <person name="Fauchery L."/>
            <person name="Ihrmark K."/>
            <person name="Kuo A."/>
            <person name="LaButti K."/>
            <person name="Lipzen A."/>
            <person name="Morin E."/>
            <person name="Grigoriev I.V."/>
            <person name="Henrissat B."/>
            <person name="Lindahl B."/>
            <person name="Martin F."/>
        </authorList>
    </citation>
    <scope>NUCLEOTIDE SEQUENCE</scope>
    <source>
        <strain evidence="1">JB14</strain>
    </source>
</reference>
<sequence length="165" mass="18848">MEGGVTSVDGLDGEADIDLPFRVPGTRRVALHRPSTRMIRAASSINPPSQSFRSLVNHYRSELSASIRSEEPNGVWYVELLGSSSCLHYHLHRLQQLQLYSLSHLHLDSMVIQRHRSSTRLILLFLAKRRSRTLAPVLTHTLLKLRTSSTPVPELFEYYVRYTLL</sequence>
<accession>A0A6A4GTE0</accession>
<evidence type="ECO:0000313" key="2">
    <source>
        <dbReference type="Proteomes" id="UP000799118"/>
    </source>
</evidence>
<evidence type="ECO:0000313" key="1">
    <source>
        <dbReference type="EMBL" id="KAE9388404.1"/>
    </source>
</evidence>
<protein>
    <submittedName>
        <fullName evidence="1">Uncharacterized protein</fullName>
    </submittedName>
</protein>